<dbReference type="Gene3D" id="2.40.50.100">
    <property type="match status" value="1"/>
</dbReference>
<dbReference type="Pfam" id="PF08402">
    <property type="entry name" value="TOBE_2"/>
    <property type="match status" value="1"/>
</dbReference>
<protein>
    <recommendedName>
        <fullName evidence="1">Transport-associated OB type 2 domain-containing protein</fullName>
    </recommendedName>
</protein>
<dbReference type="InterPro" id="IPR013611">
    <property type="entry name" value="Transp-assoc_OB_typ2"/>
</dbReference>
<dbReference type="EMBL" id="BARU01039276">
    <property type="protein sequence ID" value="GAH79314.1"/>
    <property type="molecule type" value="Genomic_DNA"/>
</dbReference>
<evidence type="ECO:0000313" key="2">
    <source>
        <dbReference type="EMBL" id="GAH79314.1"/>
    </source>
</evidence>
<dbReference type="InterPro" id="IPR008995">
    <property type="entry name" value="Mo/tungstate-bd_C_term_dom"/>
</dbReference>
<accession>X1JM18</accession>
<gene>
    <name evidence="2" type="ORF">S03H2_60896</name>
</gene>
<reference evidence="2" key="1">
    <citation type="journal article" date="2014" name="Front. Microbiol.">
        <title>High frequency of phylogenetically diverse reductive dehalogenase-homologous genes in deep subseafloor sedimentary metagenomes.</title>
        <authorList>
            <person name="Kawai M."/>
            <person name="Futagami T."/>
            <person name="Toyoda A."/>
            <person name="Takaki Y."/>
            <person name="Nishi S."/>
            <person name="Hori S."/>
            <person name="Arai W."/>
            <person name="Tsubouchi T."/>
            <person name="Morono Y."/>
            <person name="Uchiyama I."/>
            <person name="Ito T."/>
            <person name="Fujiyama A."/>
            <person name="Inagaki F."/>
            <person name="Takami H."/>
        </authorList>
    </citation>
    <scope>NUCLEOTIDE SEQUENCE</scope>
    <source>
        <strain evidence="2">Expedition CK06-06</strain>
    </source>
</reference>
<sequence length="116" mass="13065">EKGDLLLLSPSFKIYLPNKIKKTIEQKGVPSEVLMGVRPTDIEVSREKSDPESIRAEVYTIEPRGDGLVLTVKLGKNLVRVECAEEFKSRTGDTIWLNPEKERIHLFDKSTGVSLI</sequence>
<dbReference type="GO" id="GO:0005524">
    <property type="term" value="F:ATP binding"/>
    <property type="evidence" value="ECO:0007669"/>
    <property type="project" value="InterPro"/>
</dbReference>
<dbReference type="InterPro" id="IPR012340">
    <property type="entry name" value="NA-bd_OB-fold"/>
</dbReference>
<evidence type="ECO:0000259" key="1">
    <source>
        <dbReference type="Pfam" id="PF08402"/>
    </source>
</evidence>
<feature type="domain" description="Transport-associated OB type 2" evidence="1">
    <location>
        <begin position="36"/>
        <end position="107"/>
    </location>
</feature>
<dbReference type="AlphaFoldDB" id="X1JM18"/>
<dbReference type="SUPFAM" id="SSF50331">
    <property type="entry name" value="MOP-like"/>
    <property type="match status" value="1"/>
</dbReference>
<proteinExistence type="predicted"/>
<organism evidence="2">
    <name type="scientific">marine sediment metagenome</name>
    <dbReference type="NCBI Taxonomy" id="412755"/>
    <lineage>
        <taxon>unclassified sequences</taxon>
        <taxon>metagenomes</taxon>
        <taxon>ecological metagenomes</taxon>
    </lineage>
</organism>
<dbReference type="GO" id="GO:0043190">
    <property type="term" value="C:ATP-binding cassette (ABC) transporter complex"/>
    <property type="evidence" value="ECO:0007669"/>
    <property type="project" value="InterPro"/>
</dbReference>
<comment type="caution">
    <text evidence="2">The sequence shown here is derived from an EMBL/GenBank/DDBJ whole genome shotgun (WGS) entry which is preliminary data.</text>
</comment>
<name>X1JM18_9ZZZZ</name>
<dbReference type="GO" id="GO:0022857">
    <property type="term" value="F:transmembrane transporter activity"/>
    <property type="evidence" value="ECO:0007669"/>
    <property type="project" value="InterPro"/>
</dbReference>
<feature type="non-terminal residue" evidence="2">
    <location>
        <position position="1"/>
    </location>
</feature>
<dbReference type="Gene3D" id="2.40.50.140">
    <property type="entry name" value="Nucleic acid-binding proteins"/>
    <property type="match status" value="1"/>
</dbReference>